<dbReference type="AlphaFoldDB" id="A0A1R0KVE9"/>
<dbReference type="PANTHER" id="PTHR31460">
    <property type="match status" value="1"/>
</dbReference>
<evidence type="ECO:0008006" key="3">
    <source>
        <dbReference type="Google" id="ProtNLM"/>
    </source>
</evidence>
<dbReference type="SUPFAM" id="SSF63829">
    <property type="entry name" value="Calcium-dependent phosphotriesterase"/>
    <property type="match status" value="1"/>
</dbReference>
<keyword evidence="2" id="KW-1185">Reference proteome</keyword>
<organism evidence="1 2">
    <name type="scientific">Amycolatopsis coloradensis</name>
    <dbReference type="NCBI Taxonomy" id="76021"/>
    <lineage>
        <taxon>Bacteria</taxon>
        <taxon>Bacillati</taxon>
        <taxon>Actinomycetota</taxon>
        <taxon>Actinomycetes</taxon>
        <taxon>Pseudonocardiales</taxon>
        <taxon>Pseudonocardiaceae</taxon>
        <taxon>Amycolatopsis</taxon>
    </lineage>
</organism>
<accession>A0A1R0KVE9</accession>
<dbReference type="PANTHER" id="PTHR31460:SF3">
    <property type="entry name" value="MESOCENTIN"/>
    <property type="match status" value="1"/>
</dbReference>
<proteinExistence type="predicted"/>
<comment type="caution">
    <text evidence="1">The sequence shown here is derived from an EMBL/GenBank/DDBJ whole genome shotgun (WGS) entry which is preliminary data.</text>
</comment>
<dbReference type="InterPro" id="IPR015943">
    <property type="entry name" value="WD40/YVTN_repeat-like_dom_sf"/>
</dbReference>
<gene>
    <name evidence="1" type="ORF">BS329_13735</name>
</gene>
<evidence type="ECO:0000313" key="2">
    <source>
        <dbReference type="Proteomes" id="UP000187486"/>
    </source>
</evidence>
<dbReference type="Gene3D" id="2.130.10.10">
    <property type="entry name" value="YVTN repeat-like/Quinoprotein amine dehydrogenase"/>
    <property type="match status" value="1"/>
</dbReference>
<dbReference type="InterPro" id="IPR053224">
    <property type="entry name" value="Sensory_adhesion_molecule"/>
</dbReference>
<reference evidence="1 2" key="1">
    <citation type="submission" date="2016-01" db="EMBL/GenBank/DDBJ databases">
        <title>Amycolatopsis coloradensis genome sequencing and assembly.</title>
        <authorList>
            <person name="Mayilraj S."/>
        </authorList>
    </citation>
    <scope>NUCLEOTIDE SEQUENCE [LARGE SCALE GENOMIC DNA]</scope>
    <source>
        <strain evidence="1 2">DSM 44225</strain>
    </source>
</reference>
<name>A0A1R0KVE9_9PSEU</name>
<dbReference type="EMBL" id="MQUQ01000006">
    <property type="protein sequence ID" value="OLZ52643.1"/>
    <property type="molecule type" value="Genomic_DNA"/>
</dbReference>
<sequence>MAPNCGPELITATAPALYPEGTAWDPYRHALLVGSATQGTVSVVGLDGTVRPLVPSLGLVSTLGMEVDRSRKRLYVAYSDYWVRRFVPVTQPPTSGVAVINLVTGRVVRKIDTALGRADTFANDLTVDHATGSVYVTDCVSDTVQVIDRHGNVGALITDPRFRSPDIGLNGIAWHPGGYLLTARYDTGSLFRISLGGRPKASVVATKAPLSGIEGFTLRPDGTLLAARNSLGAPGGLDAVIGLGSADGWHTARLVNRVEPWPLKAPTAVAYGPMGTYALSGQMDKLLTGGMTETKFWLRRVPF</sequence>
<dbReference type="STRING" id="76021.BS329_13735"/>
<dbReference type="Proteomes" id="UP000187486">
    <property type="component" value="Unassembled WGS sequence"/>
</dbReference>
<evidence type="ECO:0000313" key="1">
    <source>
        <dbReference type="EMBL" id="OLZ52643.1"/>
    </source>
</evidence>
<protein>
    <recommendedName>
        <fullName evidence="3">SMP-30/Gluconolactonase/LRE-like region domain-containing protein</fullName>
    </recommendedName>
</protein>